<keyword evidence="2" id="KW-0396">Initiation factor</keyword>
<accession>A0A147BFQ6</accession>
<dbReference type="GO" id="GO:0003743">
    <property type="term" value="F:translation initiation factor activity"/>
    <property type="evidence" value="ECO:0007669"/>
    <property type="project" value="UniProtKB-KW"/>
</dbReference>
<feature type="compositionally biased region" description="Polar residues" evidence="1">
    <location>
        <begin position="210"/>
        <end position="222"/>
    </location>
</feature>
<keyword evidence="2" id="KW-0648">Protein biosynthesis</keyword>
<feature type="compositionally biased region" description="Basic residues" evidence="1">
    <location>
        <begin position="1"/>
        <end position="14"/>
    </location>
</feature>
<feature type="compositionally biased region" description="Low complexity" evidence="1">
    <location>
        <begin position="62"/>
        <end position="84"/>
    </location>
</feature>
<sequence>ERKARHAAAQRLRRQQAALETRAREASAKRQKRQADPELRAREAAAKCQRRQQAATPETRAQEAAAKWQRRQQAATAETRAQEAAAKRQKRCLPETGGADARFKRDFLDRSFEHSCTVAGGCKEVPAAPEADEAIGRLTDADVDNVRKAKPVRRKARLVDQQRATRDEEADGASSHPATEVPCDQPQDQPLPRSKTSTPLGTPRPPSASADGQQQMTARQTTSLLSSSGPAKSPSPLPASLAPPAITKVEPGLA</sequence>
<feature type="compositionally biased region" description="Low complexity" evidence="1">
    <location>
        <begin position="223"/>
        <end position="245"/>
    </location>
</feature>
<feature type="region of interest" description="Disordered" evidence="1">
    <location>
        <begin position="1"/>
        <end position="102"/>
    </location>
</feature>
<name>A0A147BFQ6_IXORI</name>
<organism evidence="2">
    <name type="scientific">Ixodes ricinus</name>
    <name type="common">Common tick</name>
    <name type="synonym">Acarus ricinus</name>
    <dbReference type="NCBI Taxonomy" id="34613"/>
    <lineage>
        <taxon>Eukaryota</taxon>
        <taxon>Metazoa</taxon>
        <taxon>Ecdysozoa</taxon>
        <taxon>Arthropoda</taxon>
        <taxon>Chelicerata</taxon>
        <taxon>Arachnida</taxon>
        <taxon>Acari</taxon>
        <taxon>Parasitiformes</taxon>
        <taxon>Ixodida</taxon>
        <taxon>Ixodoidea</taxon>
        <taxon>Ixodidae</taxon>
        <taxon>Ixodinae</taxon>
        <taxon>Ixodes</taxon>
    </lineage>
</organism>
<feature type="region of interest" description="Disordered" evidence="1">
    <location>
        <begin position="120"/>
        <end position="254"/>
    </location>
</feature>
<feature type="compositionally biased region" description="Basic and acidic residues" evidence="1">
    <location>
        <begin position="21"/>
        <end position="45"/>
    </location>
</feature>
<protein>
    <submittedName>
        <fullName evidence="2">Putative translation initiation factor if-2</fullName>
    </submittedName>
</protein>
<dbReference type="EMBL" id="GEGO01006289">
    <property type="protein sequence ID" value="JAR89115.1"/>
    <property type="molecule type" value="Transcribed_RNA"/>
</dbReference>
<evidence type="ECO:0000256" key="1">
    <source>
        <dbReference type="SAM" id="MobiDB-lite"/>
    </source>
</evidence>
<feature type="non-terminal residue" evidence="2">
    <location>
        <position position="1"/>
    </location>
</feature>
<evidence type="ECO:0000313" key="2">
    <source>
        <dbReference type="EMBL" id="JAR89115.1"/>
    </source>
</evidence>
<feature type="compositionally biased region" description="Basic and acidic residues" evidence="1">
    <location>
        <begin position="157"/>
        <end position="167"/>
    </location>
</feature>
<dbReference type="AlphaFoldDB" id="A0A147BFQ6"/>
<proteinExistence type="predicted"/>
<feature type="non-terminal residue" evidence="2">
    <location>
        <position position="254"/>
    </location>
</feature>
<reference evidence="2" key="1">
    <citation type="journal article" date="2018" name="PLoS Negl. Trop. Dis.">
        <title>Sialome diversity of ticks revealed by RNAseq of single tick salivary glands.</title>
        <authorList>
            <person name="Perner J."/>
            <person name="Kropackova S."/>
            <person name="Kopacek P."/>
            <person name="Ribeiro J.M."/>
        </authorList>
    </citation>
    <scope>NUCLEOTIDE SEQUENCE</scope>
    <source>
        <strain evidence="2">Siblings of single egg batch collected in Ceske Budejovice</strain>
        <tissue evidence="2">Salivary glands</tissue>
    </source>
</reference>